<dbReference type="PROSITE" id="PS60029">
    <property type="entry name" value="SPIDER_CSTX"/>
    <property type="match status" value="1"/>
</dbReference>
<dbReference type="GO" id="GO:0090729">
    <property type="term" value="F:toxin activity"/>
    <property type="evidence" value="ECO:0007669"/>
    <property type="project" value="UniProtKB-KW"/>
</dbReference>
<dbReference type="InterPro" id="IPR011142">
    <property type="entry name" value="Spider_toxin_CSTX_Knottin_CS"/>
</dbReference>
<evidence type="ECO:0000256" key="2">
    <source>
        <dbReference type="ARBA" id="ARBA00022525"/>
    </source>
</evidence>
<evidence type="ECO:0000256" key="6">
    <source>
        <dbReference type="SAM" id="MobiDB-lite"/>
    </source>
</evidence>
<dbReference type="InterPro" id="IPR019553">
    <property type="entry name" value="Spider_toxin_CSTX_knottin"/>
</dbReference>
<accession>A0A482ZB06</accession>
<dbReference type="AlphaFoldDB" id="A0A482ZB06"/>
<evidence type="ECO:0000313" key="8">
    <source>
        <dbReference type="EMBL" id="SMD46749.1"/>
    </source>
</evidence>
<evidence type="ECO:0000256" key="5">
    <source>
        <dbReference type="ARBA" id="ARBA00023157"/>
    </source>
</evidence>
<feature type="compositionally biased region" description="Low complexity" evidence="6">
    <location>
        <begin position="95"/>
        <end position="112"/>
    </location>
</feature>
<dbReference type="EMBL" id="HAGS01000119">
    <property type="protein sequence ID" value="SMD46749.1"/>
    <property type="molecule type" value="Transcribed_RNA"/>
</dbReference>
<comment type="subcellular location">
    <subcellularLocation>
        <location evidence="1">Secreted</location>
    </subcellularLocation>
</comment>
<feature type="region of interest" description="Disordered" evidence="6">
    <location>
        <begin position="82"/>
        <end position="115"/>
    </location>
</feature>
<name>A0A482ZB06_9ARAC</name>
<protein>
    <submittedName>
        <fullName evidence="8">U6-Lycotoxin-Lsp1h_1</fullName>
    </submittedName>
</protein>
<evidence type="ECO:0000256" key="1">
    <source>
        <dbReference type="ARBA" id="ARBA00004613"/>
    </source>
</evidence>
<evidence type="ECO:0000256" key="3">
    <source>
        <dbReference type="ARBA" id="ARBA00022656"/>
    </source>
</evidence>
<keyword evidence="2" id="KW-0964">Secreted</keyword>
<dbReference type="GO" id="GO:0005576">
    <property type="term" value="C:extracellular region"/>
    <property type="evidence" value="ECO:0007669"/>
    <property type="project" value="UniProtKB-SubCell"/>
</dbReference>
<keyword evidence="5" id="KW-1015">Disulfide bond</keyword>
<reference evidence="8" key="2">
    <citation type="submission" date="2019-04" db="EMBL/GenBank/DDBJ databases">
        <title>Unravelling the molecular evolution of spider venoms.</title>
        <authorList>
            <person name="Pineda S."/>
        </authorList>
    </citation>
    <scope>NUCLEOTIDE SEQUENCE</scope>
</reference>
<keyword evidence="3" id="KW-0800">Toxin</keyword>
<proteinExistence type="predicted"/>
<dbReference type="Pfam" id="PF10530">
    <property type="entry name" value="Toxin_35"/>
    <property type="match status" value="1"/>
</dbReference>
<sequence>MKVLVLFSVFFLTLFSYSSTKAIDEFDNNAEEDMLSLLGKEEMRAKTCTPLLHDCSHDRHSCCRSELFKYVCYCFYPEGEDKKKSVHAKSPNLTSISRKSSIRQSHSSARQSSAKEAEYRLQHKCLINKFESF</sequence>
<feature type="chain" id="PRO_5019716993" evidence="7">
    <location>
        <begin position="23"/>
        <end position="133"/>
    </location>
</feature>
<evidence type="ECO:0000256" key="7">
    <source>
        <dbReference type="SAM" id="SignalP"/>
    </source>
</evidence>
<evidence type="ECO:0000256" key="4">
    <source>
        <dbReference type="ARBA" id="ARBA00022729"/>
    </source>
</evidence>
<reference evidence="8" key="1">
    <citation type="submission" date="2017-03" db="EMBL/GenBank/DDBJ databases">
        <authorList>
            <person name="QRISCLOUD D."/>
        </authorList>
    </citation>
    <scope>NUCLEOTIDE SEQUENCE</scope>
</reference>
<keyword evidence="4 7" id="KW-0732">Signal</keyword>
<feature type="signal peptide" evidence="7">
    <location>
        <begin position="1"/>
        <end position="22"/>
    </location>
</feature>
<organism evidence="8">
    <name type="scientific">Lycosa sp. SGP-2016</name>
    <dbReference type="NCBI Taxonomy" id="1905177"/>
    <lineage>
        <taxon>Eukaryota</taxon>
        <taxon>Metazoa</taxon>
        <taxon>Ecdysozoa</taxon>
        <taxon>Arthropoda</taxon>
        <taxon>Chelicerata</taxon>
        <taxon>Arachnida</taxon>
        <taxon>Araneae</taxon>
        <taxon>Araneomorphae</taxon>
        <taxon>Entelegynae</taxon>
        <taxon>Lycosoidea</taxon>
        <taxon>Lycosidae</taxon>
        <taxon>Lycosa</taxon>
    </lineage>
</organism>